<organism evidence="1 2">
    <name type="scientific">Xylaria curta</name>
    <dbReference type="NCBI Taxonomy" id="42375"/>
    <lineage>
        <taxon>Eukaryota</taxon>
        <taxon>Fungi</taxon>
        <taxon>Dikarya</taxon>
        <taxon>Ascomycota</taxon>
        <taxon>Pezizomycotina</taxon>
        <taxon>Sordariomycetes</taxon>
        <taxon>Xylariomycetidae</taxon>
        <taxon>Xylariales</taxon>
        <taxon>Xylariaceae</taxon>
        <taxon>Xylaria</taxon>
    </lineage>
</organism>
<dbReference type="EMBL" id="JAPDGR010003306">
    <property type="protein sequence ID" value="KAJ2971753.1"/>
    <property type="molecule type" value="Genomic_DNA"/>
</dbReference>
<evidence type="ECO:0000313" key="2">
    <source>
        <dbReference type="Proteomes" id="UP001143856"/>
    </source>
</evidence>
<name>A0ACC1MYZ3_9PEZI</name>
<accession>A0ACC1MYZ3</accession>
<comment type="caution">
    <text evidence="1">The sequence shown here is derived from an EMBL/GenBank/DDBJ whole genome shotgun (WGS) entry which is preliminary data.</text>
</comment>
<protein>
    <submittedName>
        <fullName evidence="1">Uncharacterized protein</fullName>
    </submittedName>
</protein>
<evidence type="ECO:0000313" key="1">
    <source>
        <dbReference type="EMBL" id="KAJ2971753.1"/>
    </source>
</evidence>
<reference evidence="1" key="1">
    <citation type="submission" date="2022-10" db="EMBL/GenBank/DDBJ databases">
        <title>Genome Sequence of Xylaria curta.</title>
        <authorList>
            <person name="Buettner E."/>
        </authorList>
    </citation>
    <scope>NUCLEOTIDE SEQUENCE</scope>
    <source>
        <strain evidence="1">Babe10</strain>
    </source>
</reference>
<dbReference type="Proteomes" id="UP001143856">
    <property type="component" value="Unassembled WGS sequence"/>
</dbReference>
<gene>
    <name evidence="1" type="ORF">NUW58_g9328</name>
</gene>
<proteinExistence type="predicted"/>
<sequence length="182" mass="19066">MRTQNPPPGSPSSESDRPIADEDVSIQTLSVGSTTSTSPYHISFPAIHGDIQSSNQASLPHLPAHAQSHHSTAEGADESEATDEEGNDDYSMVDVEEGGALLNDMDMEETSHQPPVSPLQGTQPESVTANASTNTPDSQPFIPTAAGPPAGPAVINTLLPTLEQNVDEPECPSNPFGRPMGF</sequence>
<keyword evidence="2" id="KW-1185">Reference proteome</keyword>